<name>A0ABN8QSI7_9CNID</name>
<proteinExistence type="predicted"/>
<accession>A0ABN8QSI7</accession>
<evidence type="ECO:0000313" key="2">
    <source>
        <dbReference type="Proteomes" id="UP001159405"/>
    </source>
</evidence>
<dbReference type="Gene3D" id="2.120.10.30">
    <property type="entry name" value="TolB, C-terminal domain"/>
    <property type="match status" value="1"/>
</dbReference>
<dbReference type="InterPro" id="IPR050952">
    <property type="entry name" value="TRIM-NHL_E3_ligases"/>
</dbReference>
<gene>
    <name evidence="1" type="ORF">PLOB_00010342</name>
</gene>
<dbReference type="PANTHER" id="PTHR24104:SF25">
    <property type="entry name" value="PROTEIN LIN-41"/>
    <property type="match status" value="1"/>
</dbReference>
<sequence>MELIDKVISSAILLVFNKCRDAATEKLKKGGLTKRTIGKVVEREIHEIKSTLQGIASKDLMSSIDAFEVGFTFLCEALDAKRDGDKQKESSPATETDDAEIADSVDIGSLNLLANDAYSSDAVSLAESIKNISLSEVDGRAKRALSNARERFETARKDATKASTHQALDAKDCLKIKAFRYRVMATLFEAVLKDSGEPTDALPECNHCLGKLHWLPAVRSSFKDEITGKLLNVLNEEARRDIISTVCLINRVIYDVKHLTGEDVFLWSWPFVDIGEDKIDPLRDARVSKVLHKQGMEHFCVTPRSFGQEGEDEHKLKAPWRIASAKNGNFILADNRDRDVKVFDDRGQFLFSFRHPSDDGVTEVKIYDVATDKEGNIYALFERNQPGESKYGVCMKTVDGRCEEIPLREQFSPGRWDLPCLAVTNSNQVLVLGKLLQQEKQEVIDVYNTKLTEHGEVLYVRTIGAGKLKKPTAITVANNGRVLVQDEFNDSRYIRVFNEEGEQEFKFKVEGTFAFADIAFNHTNQQVIVACQEAGQSCLHLLIFTDDGLKIVRRIQIEVEGLDRLRGITMANTGHLGFLVGFLKKESNNPANNSFITPAGAFIETELDYKVLVI</sequence>
<comment type="caution">
    <text evidence="1">The sequence shown here is derived from an EMBL/GenBank/DDBJ whole genome shotgun (WGS) entry which is preliminary data.</text>
</comment>
<organism evidence="1 2">
    <name type="scientific">Porites lobata</name>
    <dbReference type="NCBI Taxonomy" id="104759"/>
    <lineage>
        <taxon>Eukaryota</taxon>
        <taxon>Metazoa</taxon>
        <taxon>Cnidaria</taxon>
        <taxon>Anthozoa</taxon>
        <taxon>Hexacorallia</taxon>
        <taxon>Scleractinia</taxon>
        <taxon>Fungiina</taxon>
        <taxon>Poritidae</taxon>
        <taxon>Porites</taxon>
    </lineage>
</organism>
<dbReference type="EMBL" id="CALNXK010000152">
    <property type="protein sequence ID" value="CAH3169848.1"/>
    <property type="molecule type" value="Genomic_DNA"/>
</dbReference>
<dbReference type="Proteomes" id="UP001159405">
    <property type="component" value="Unassembled WGS sequence"/>
</dbReference>
<dbReference type="PANTHER" id="PTHR24104">
    <property type="entry name" value="E3 UBIQUITIN-PROTEIN LIGASE NHLRC1-RELATED"/>
    <property type="match status" value="1"/>
</dbReference>
<dbReference type="InterPro" id="IPR011042">
    <property type="entry name" value="6-blade_b-propeller_TolB-like"/>
</dbReference>
<evidence type="ECO:0000313" key="1">
    <source>
        <dbReference type="EMBL" id="CAH3169848.1"/>
    </source>
</evidence>
<reference evidence="1 2" key="1">
    <citation type="submission" date="2022-05" db="EMBL/GenBank/DDBJ databases">
        <authorList>
            <consortium name="Genoscope - CEA"/>
            <person name="William W."/>
        </authorList>
    </citation>
    <scope>NUCLEOTIDE SEQUENCE [LARGE SCALE GENOMIC DNA]</scope>
</reference>
<protein>
    <submittedName>
        <fullName evidence="1">Uncharacterized protein</fullName>
    </submittedName>
</protein>
<dbReference type="SUPFAM" id="SSF63829">
    <property type="entry name" value="Calcium-dependent phosphotriesterase"/>
    <property type="match status" value="1"/>
</dbReference>
<keyword evidence="2" id="KW-1185">Reference proteome</keyword>